<keyword evidence="9" id="KW-0830">Ubiquinone</keyword>
<organism evidence="10">
    <name type="scientific">Viana regina</name>
    <dbReference type="NCBI Taxonomy" id="1882667"/>
    <lineage>
        <taxon>Eukaryota</taxon>
        <taxon>Metazoa</taxon>
        <taxon>Spiralia</taxon>
        <taxon>Lophotrochozoa</taxon>
        <taxon>Mollusca</taxon>
        <taxon>Gastropoda</taxon>
        <taxon>Neritimorpha</taxon>
        <taxon>Cycloneritida</taxon>
        <taxon>Helicinoidea</taxon>
        <taxon>Helicinidae</taxon>
    </lineage>
</organism>
<keyword evidence="9" id="KW-0249">Electron transport</keyword>
<dbReference type="Gene3D" id="1.20.58.1610">
    <property type="entry name" value="NADH:ubiquinone/plastoquinone oxidoreductase, chain 3"/>
    <property type="match status" value="1"/>
</dbReference>
<dbReference type="PANTHER" id="PTHR11058">
    <property type="entry name" value="NADH-UBIQUINONE OXIDOREDUCTASE CHAIN 3"/>
    <property type="match status" value="1"/>
</dbReference>
<comment type="catalytic activity">
    <reaction evidence="8 9">
        <text>a ubiquinone + NADH + 5 H(+)(in) = a ubiquinol + NAD(+) + 4 H(+)(out)</text>
        <dbReference type="Rhea" id="RHEA:29091"/>
        <dbReference type="Rhea" id="RHEA-COMP:9565"/>
        <dbReference type="Rhea" id="RHEA-COMP:9566"/>
        <dbReference type="ChEBI" id="CHEBI:15378"/>
        <dbReference type="ChEBI" id="CHEBI:16389"/>
        <dbReference type="ChEBI" id="CHEBI:17976"/>
        <dbReference type="ChEBI" id="CHEBI:57540"/>
        <dbReference type="ChEBI" id="CHEBI:57945"/>
        <dbReference type="EC" id="7.1.1.2"/>
    </reaction>
</comment>
<evidence type="ECO:0000256" key="5">
    <source>
        <dbReference type="ARBA" id="ARBA00022692"/>
    </source>
</evidence>
<keyword evidence="6 9" id="KW-1133">Transmembrane helix</keyword>
<dbReference type="InterPro" id="IPR000440">
    <property type="entry name" value="NADH_UbQ/plastoQ_OxRdtase_su3"/>
</dbReference>
<protein>
    <recommendedName>
        <fullName evidence="3 9">NADH-ubiquinone oxidoreductase chain 3</fullName>
        <ecNumber evidence="9">7.1.1.2</ecNumber>
    </recommendedName>
</protein>
<dbReference type="PANTHER" id="PTHR11058:SF9">
    <property type="entry name" value="NADH-UBIQUINONE OXIDOREDUCTASE CHAIN 3"/>
    <property type="match status" value="1"/>
</dbReference>
<evidence type="ECO:0000256" key="2">
    <source>
        <dbReference type="ARBA" id="ARBA00008472"/>
    </source>
</evidence>
<keyword evidence="5 9" id="KW-0812">Transmembrane</keyword>
<feature type="transmembrane region" description="Helical" evidence="9">
    <location>
        <begin position="73"/>
        <end position="93"/>
    </location>
</feature>
<sequence length="134" mass="15622">MVLVYSLHLSCSVKFFMFMVCVWFSCFIAFLVVILVFVASIFISSRSFYNREKSSSFECGFDSMVLSRVPFSLRFFLLTIVFLVFDVEVVLFIPMCMSFMFSDMIVVFICSLFFILVLLIGLFNEWLEGSLSWI</sequence>
<proteinExistence type="inferred from homology"/>
<keyword evidence="9" id="KW-0520">NAD</keyword>
<evidence type="ECO:0000256" key="1">
    <source>
        <dbReference type="ARBA" id="ARBA00004370"/>
    </source>
</evidence>
<keyword evidence="9" id="KW-1278">Translocase</keyword>
<evidence type="ECO:0000256" key="9">
    <source>
        <dbReference type="RuleBase" id="RU003640"/>
    </source>
</evidence>
<dbReference type="EMBL" id="KU342668">
    <property type="protein sequence ID" value="ANZ03429.1"/>
    <property type="molecule type" value="Genomic_DNA"/>
</dbReference>
<evidence type="ECO:0000256" key="8">
    <source>
        <dbReference type="ARBA" id="ARBA00049551"/>
    </source>
</evidence>
<keyword evidence="7 9" id="KW-0472">Membrane</keyword>
<feature type="transmembrane region" description="Helical" evidence="9">
    <location>
        <begin position="99"/>
        <end position="123"/>
    </location>
</feature>
<comment type="similarity">
    <text evidence="2 9">Belongs to the complex I subunit 3 family.</text>
</comment>
<keyword evidence="4 9" id="KW-0813">Transport</keyword>
<evidence type="ECO:0000256" key="4">
    <source>
        <dbReference type="ARBA" id="ARBA00022448"/>
    </source>
</evidence>
<evidence type="ECO:0000256" key="7">
    <source>
        <dbReference type="ARBA" id="ARBA00023136"/>
    </source>
</evidence>
<keyword evidence="9 10" id="KW-0496">Mitochondrion</keyword>
<dbReference type="Pfam" id="PF00507">
    <property type="entry name" value="Oxidored_q4"/>
    <property type="match status" value="1"/>
</dbReference>
<comment type="function">
    <text evidence="9">Core subunit of the mitochondrial membrane respiratory chain NADH dehydrogenase (Complex I) which catalyzes electron transfer from NADH through the respiratory chain, using ubiquinone as an electron acceptor. Essential for the catalytic activity of complex I.</text>
</comment>
<keyword evidence="9" id="KW-0679">Respiratory chain</keyword>
<dbReference type="GO" id="GO:0031966">
    <property type="term" value="C:mitochondrial membrane"/>
    <property type="evidence" value="ECO:0007669"/>
    <property type="project" value="UniProtKB-SubCell"/>
</dbReference>
<dbReference type="GO" id="GO:0008137">
    <property type="term" value="F:NADH dehydrogenase (ubiquinone) activity"/>
    <property type="evidence" value="ECO:0007669"/>
    <property type="project" value="UniProtKB-UniRule"/>
</dbReference>
<accession>A0A1B2G3F7</accession>
<evidence type="ECO:0000313" key="10">
    <source>
        <dbReference type="EMBL" id="ANZ03429.1"/>
    </source>
</evidence>
<evidence type="ECO:0000256" key="6">
    <source>
        <dbReference type="ARBA" id="ARBA00022989"/>
    </source>
</evidence>
<dbReference type="AlphaFoldDB" id="A0A1B2G3F7"/>
<gene>
    <name evidence="10" type="primary">NAD3</name>
</gene>
<geneLocation type="mitochondrion" evidence="10"/>
<evidence type="ECO:0000256" key="3">
    <source>
        <dbReference type="ARBA" id="ARBA00021007"/>
    </source>
</evidence>
<feature type="transmembrane region" description="Helical" evidence="9">
    <location>
        <begin position="15"/>
        <end position="43"/>
    </location>
</feature>
<name>A0A1B2G3F7_9GAST</name>
<reference evidence="10" key="1">
    <citation type="journal article" date="2016" name="Mol. Phylogenet. Evol.">
        <title>Phylogenetic relationships among main superfamilies of Neritimorpha (Mollusca: Gastropoda).</title>
        <authorList>
            <person name="Uribe J.E."/>
            <person name="Colgan D."/>
            <person name="Castro L.R."/>
            <person name="Kano Y."/>
            <person name="Zardoya R."/>
        </authorList>
    </citation>
    <scope>NUCLEOTIDE SEQUENCE</scope>
</reference>
<comment type="subcellular location">
    <subcellularLocation>
        <location evidence="1">Membrane</location>
    </subcellularLocation>
    <subcellularLocation>
        <location evidence="9">Mitochondrion membrane</location>
        <topology evidence="9">Multi-pass membrane protein</topology>
    </subcellularLocation>
</comment>
<dbReference type="GO" id="GO:0030964">
    <property type="term" value="C:NADH dehydrogenase complex"/>
    <property type="evidence" value="ECO:0007669"/>
    <property type="project" value="TreeGrafter"/>
</dbReference>
<dbReference type="InterPro" id="IPR038430">
    <property type="entry name" value="NDAH_ubi_oxred_su3_sf"/>
</dbReference>
<dbReference type="EC" id="7.1.1.2" evidence="9"/>